<dbReference type="STRING" id="1144548.SAMN05443287_103615"/>
<keyword evidence="2" id="KW-1185">Reference proteome</keyword>
<name>A0A1H6XK46_9ACTN</name>
<dbReference type="EMBL" id="FNYV01000003">
    <property type="protein sequence ID" value="SEJ27914.1"/>
    <property type="molecule type" value="Genomic_DNA"/>
</dbReference>
<evidence type="ECO:0000313" key="1">
    <source>
        <dbReference type="EMBL" id="SEJ27914.1"/>
    </source>
</evidence>
<dbReference type="AlphaFoldDB" id="A0A1H6XK46"/>
<protein>
    <submittedName>
        <fullName evidence="1">Uncharacterized protein</fullName>
    </submittedName>
</protein>
<gene>
    <name evidence="1" type="ORF">SAMN05443287_103615</name>
</gene>
<accession>A0A1H6XK46</accession>
<dbReference type="Proteomes" id="UP000198707">
    <property type="component" value="Unassembled WGS sequence"/>
</dbReference>
<proteinExistence type="predicted"/>
<organism evidence="1 2">
    <name type="scientific">Micromonospora phaseoli</name>
    <dbReference type="NCBI Taxonomy" id="1144548"/>
    <lineage>
        <taxon>Bacteria</taxon>
        <taxon>Bacillati</taxon>
        <taxon>Actinomycetota</taxon>
        <taxon>Actinomycetes</taxon>
        <taxon>Micromonosporales</taxon>
        <taxon>Micromonosporaceae</taxon>
        <taxon>Micromonospora</taxon>
    </lineage>
</organism>
<evidence type="ECO:0000313" key="2">
    <source>
        <dbReference type="Proteomes" id="UP000198707"/>
    </source>
</evidence>
<sequence length="146" mass="13490">MVRPGVPEGNAGGGAGAGLAGVLAAGPLTGVLGSDAGPVLCLVGPAEVAGALGEADGAGAVGVIVAAGTATPSGRCSSVASNDGTAIAVRAIAPASVLIPVSCQPRVERFGCGAAPGKRGCGSATLDTASVGTVRLPHGSSHEPCA</sequence>
<reference evidence="2" key="1">
    <citation type="submission" date="2016-10" db="EMBL/GenBank/DDBJ databases">
        <authorList>
            <person name="Varghese N."/>
            <person name="Submissions S."/>
        </authorList>
    </citation>
    <scope>NUCLEOTIDE SEQUENCE [LARGE SCALE GENOMIC DNA]</scope>
    <source>
        <strain evidence="2">CGMCC 4.7038</strain>
    </source>
</reference>